<dbReference type="EMBL" id="UPHU01000001">
    <property type="protein sequence ID" value="VBA45852.1"/>
    <property type="molecule type" value="Genomic_DNA"/>
</dbReference>
<sequence>MLAAMAGATAVMALLGSLIPVRRVVRIDPVTAFRR</sequence>
<evidence type="ECO:0000313" key="2">
    <source>
        <dbReference type="Proteomes" id="UP000268285"/>
    </source>
</evidence>
<organism evidence="1 2">
    <name type="scientific">Mycobacterium pseudokansasii</name>
    <dbReference type="NCBI Taxonomy" id="2341080"/>
    <lineage>
        <taxon>Bacteria</taxon>
        <taxon>Bacillati</taxon>
        <taxon>Actinomycetota</taxon>
        <taxon>Actinomycetes</taxon>
        <taxon>Mycobacteriales</taxon>
        <taxon>Mycobacteriaceae</taxon>
        <taxon>Mycobacterium</taxon>
    </lineage>
</organism>
<evidence type="ECO:0000313" key="1">
    <source>
        <dbReference type="EMBL" id="VBA45852.1"/>
    </source>
</evidence>
<accession>A0A498QHS6</accession>
<reference evidence="1 2" key="1">
    <citation type="submission" date="2018-09" db="EMBL/GenBank/DDBJ databases">
        <authorList>
            <person name="Tagini F."/>
        </authorList>
    </citation>
    <scope>NUCLEOTIDE SEQUENCE [LARGE SCALE GENOMIC DNA]</scope>
    <source>
        <strain evidence="1 2">MK142</strain>
    </source>
</reference>
<dbReference type="Proteomes" id="UP000268285">
    <property type="component" value="Unassembled WGS sequence"/>
</dbReference>
<name>A0A498QHS6_9MYCO</name>
<dbReference type="AlphaFoldDB" id="A0A498QHS6"/>
<proteinExistence type="predicted"/>
<gene>
    <name evidence="1" type="ORF">LAUMK142_00136</name>
</gene>
<protein>
    <submittedName>
        <fullName evidence="1">Uncharacterized protein</fullName>
    </submittedName>
</protein>
<keyword evidence="2" id="KW-1185">Reference proteome</keyword>